<dbReference type="STRING" id="1798401.A2363_00220"/>
<evidence type="ECO:0000313" key="2">
    <source>
        <dbReference type="EMBL" id="OGG34852.1"/>
    </source>
</evidence>
<dbReference type="Pfam" id="PF18895">
    <property type="entry name" value="T4SS_pilin"/>
    <property type="match status" value="1"/>
</dbReference>
<protein>
    <submittedName>
        <fullName evidence="2">Uncharacterized protein</fullName>
    </submittedName>
</protein>
<dbReference type="AlphaFoldDB" id="A0A1F6BDL7"/>
<reference evidence="2 3" key="1">
    <citation type="journal article" date="2016" name="Nat. Commun.">
        <title>Thousands of microbial genomes shed light on interconnected biogeochemical processes in an aquifer system.</title>
        <authorList>
            <person name="Anantharaman K."/>
            <person name="Brown C.T."/>
            <person name="Hug L.A."/>
            <person name="Sharon I."/>
            <person name="Castelle C.J."/>
            <person name="Probst A.J."/>
            <person name="Thomas B.C."/>
            <person name="Singh A."/>
            <person name="Wilkins M.J."/>
            <person name="Karaoz U."/>
            <person name="Brodie E.L."/>
            <person name="Williams K.H."/>
            <person name="Hubbard S.S."/>
            <person name="Banfield J.F."/>
        </authorList>
    </citation>
    <scope>NUCLEOTIDE SEQUENCE [LARGE SCALE GENOMIC DNA]</scope>
</reference>
<evidence type="ECO:0000256" key="1">
    <source>
        <dbReference type="SAM" id="Phobius"/>
    </source>
</evidence>
<dbReference type="InterPro" id="IPR043993">
    <property type="entry name" value="T4SS_pilin"/>
</dbReference>
<accession>A0A1F6BDL7</accession>
<dbReference type="Proteomes" id="UP000176186">
    <property type="component" value="Unassembled WGS sequence"/>
</dbReference>
<keyword evidence="1" id="KW-1133">Transmembrane helix</keyword>
<dbReference type="EMBL" id="MFKE01000020">
    <property type="protein sequence ID" value="OGG34852.1"/>
    <property type="molecule type" value="Genomic_DNA"/>
</dbReference>
<sequence length="120" mass="12728">MIHHVLAQAIQLPGPNDSSVPIAYPNEFKGFLFEGPKGTIGNIINTALPIILGIAGLALLLMIIFSGFSMMTSAGDAKKMEAGKQRLTNAIIGFIIIFGAYWAIQIVGIMFGTSVTTGFN</sequence>
<dbReference type="NCBIfam" id="NF045849">
    <property type="entry name" value="ICE_MMCAP2_0565"/>
    <property type="match status" value="1"/>
</dbReference>
<organism evidence="2 3">
    <name type="scientific">Candidatus Gottesmanbacteria bacterium RIFOXYB1_FULL_47_11</name>
    <dbReference type="NCBI Taxonomy" id="1798401"/>
    <lineage>
        <taxon>Bacteria</taxon>
        <taxon>Candidatus Gottesmaniibacteriota</taxon>
    </lineage>
</organism>
<feature type="transmembrane region" description="Helical" evidence="1">
    <location>
        <begin position="89"/>
        <end position="111"/>
    </location>
</feature>
<keyword evidence="1" id="KW-0472">Membrane</keyword>
<keyword evidence="1" id="KW-0812">Transmembrane</keyword>
<evidence type="ECO:0000313" key="3">
    <source>
        <dbReference type="Proteomes" id="UP000176186"/>
    </source>
</evidence>
<comment type="caution">
    <text evidence="2">The sequence shown here is derived from an EMBL/GenBank/DDBJ whole genome shotgun (WGS) entry which is preliminary data.</text>
</comment>
<name>A0A1F6BDL7_9BACT</name>
<proteinExistence type="predicted"/>
<gene>
    <name evidence="2" type="ORF">A2363_00220</name>
</gene>
<feature type="transmembrane region" description="Helical" evidence="1">
    <location>
        <begin position="47"/>
        <end position="68"/>
    </location>
</feature>